<sequence length="96" mass="11633">IIQQVHDEMGHKGIFMVHTWLLEQFWWPMLEQDIHWFIQTCHECQTRLSYHFHIPPTVTVPLSLFQKVYIDTMFMPKVSGYHYIIHTHCSLSSYLE</sequence>
<feature type="non-terminal residue" evidence="2">
    <location>
        <position position="1"/>
    </location>
</feature>
<keyword evidence="3" id="KW-1185">Reference proteome</keyword>
<feature type="domain" description="Integrase zinc-binding" evidence="1">
    <location>
        <begin position="1"/>
        <end position="47"/>
    </location>
</feature>
<dbReference type="InterPro" id="IPR041588">
    <property type="entry name" value="Integrase_H2C2"/>
</dbReference>
<evidence type="ECO:0000313" key="2">
    <source>
        <dbReference type="EMBL" id="KAF9439842.1"/>
    </source>
</evidence>
<proteinExistence type="predicted"/>
<dbReference type="OrthoDB" id="446925at2759"/>
<organism evidence="2 3">
    <name type="scientific">Macrolepiota fuliginosa MF-IS2</name>
    <dbReference type="NCBI Taxonomy" id="1400762"/>
    <lineage>
        <taxon>Eukaryota</taxon>
        <taxon>Fungi</taxon>
        <taxon>Dikarya</taxon>
        <taxon>Basidiomycota</taxon>
        <taxon>Agaricomycotina</taxon>
        <taxon>Agaricomycetes</taxon>
        <taxon>Agaricomycetidae</taxon>
        <taxon>Agaricales</taxon>
        <taxon>Agaricineae</taxon>
        <taxon>Agaricaceae</taxon>
        <taxon>Macrolepiota</taxon>
    </lineage>
</organism>
<gene>
    <name evidence="2" type="ORF">P691DRAFT_689512</name>
</gene>
<name>A0A9P5WY34_9AGAR</name>
<protein>
    <recommendedName>
        <fullName evidence="1">Integrase zinc-binding domain-containing protein</fullName>
    </recommendedName>
</protein>
<dbReference type="EMBL" id="MU153281">
    <property type="protein sequence ID" value="KAF9439842.1"/>
    <property type="molecule type" value="Genomic_DNA"/>
</dbReference>
<evidence type="ECO:0000313" key="3">
    <source>
        <dbReference type="Proteomes" id="UP000807342"/>
    </source>
</evidence>
<dbReference type="Gene3D" id="1.10.340.70">
    <property type="match status" value="1"/>
</dbReference>
<accession>A0A9P5WY34</accession>
<dbReference type="AlphaFoldDB" id="A0A9P5WY34"/>
<dbReference type="Pfam" id="PF17921">
    <property type="entry name" value="Integrase_H2C2"/>
    <property type="match status" value="1"/>
</dbReference>
<comment type="caution">
    <text evidence="2">The sequence shown here is derived from an EMBL/GenBank/DDBJ whole genome shotgun (WGS) entry which is preliminary data.</text>
</comment>
<dbReference type="Proteomes" id="UP000807342">
    <property type="component" value="Unassembled WGS sequence"/>
</dbReference>
<reference evidence="2" key="1">
    <citation type="submission" date="2020-11" db="EMBL/GenBank/DDBJ databases">
        <authorList>
            <consortium name="DOE Joint Genome Institute"/>
            <person name="Ahrendt S."/>
            <person name="Riley R."/>
            <person name="Andreopoulos W."/>
            <person name="Labutti K."/>
            <person name="Pangilinan J."/>
            <person name="Ruiz-Duenas F.J."/>
            <person name="Barrasa J.M."/>
            <person name="Sanchez-Garcia M."/>
            <person name="Camarero S."/>
            <person name="Miyauchi S."/>
            <person name="Serrano A."/>
            <person name="Linde D."/>
            <person name="Babiker R."/>
            <person name="Drula E."/>
            <person name="Ayuso-Fernandez I."/>
            <person name="Pacheco R."/>
            <person name="Padilla G."/>
            <person name="Ferreira P."/>
            <person name="Barriuso J."/>
            <person name="Kellner H."/>
            <person name="Castanera R."/>
            <person name="Alfaro M."/>
            <person name="Ramirez L."/>
            <person name="Pisabarro A.G."/>
            <person name="Kuo A."/>
            <person name="Tritt A."/>
            <person name="Lipzen A."/>
            <person name="He G."/>
            <person name="Yan M."/>
            <person name="Ng V."/>
            <person name="Cullen D."/>
            <person name="Martin F."/>
            <person name="Rosso M.-N."/>
            <person name="Henrissat B."/>
            <person name="Hibbett D."/>
            <person name="Martinez A.T."/>
            <person name="Grigoriev I.V."/>
        </authorList>
    </citation>
    <scope>NUCLEOTIDE SEQUENCE</scope>
    <source>
        <strain evidence="2">MF-IS2</strain>
    </source>
</reference>
<evidence type="ECO:0000259" key="1">
    <source>
        <dbReference type="Pfam" id="PF17921"/>
    </source>
</evidence>